<dbReference type="PANTHER" id="PTHR30417">
    <property type="entry name" value="N-ACETYLMURAMOYL-L-ALANINE AMIDASE AMID"/>
    <property type="match status" value="1"/>
</dbReference>
<dbReference type="AlphaFoldDB" id="A0A7W6MKY0"/>
<dbReference type="InterPro" id="IPR036365">
    <property type="entry name" value="PGBD-like_sf"/>
</dbReference>
<evidence type="ECO:0000313" key="7">
    <source>
        <dbReference type="EMBL" id="MBB3999343.1"/>
    </source>
</evidence>
<dbReference type="SMART" id="SM00644">
    <property type="entry name" value="Ami_2"/>
    <property type="match status" value="1"/>
</dbReference>
<dbReference type="InterPro" id="IPR002502">
    <property type="entry name" value="Amidase_domain"/>
</dbReference>
<comment type="caution">
    <text evidence="7">The sequence shown here is derived from an EMBL/GenBank/DDBJ whole genome shotgun (WGS) entry which is preliminary data.</text>
</comment>
<dbReference type="SUPFAM" id="SSF55846">
    <property type="entry name" value="N-acetylmuramoyl-L-alanine amidase-like"/>
    <property type="match status" value="1"/>
</dbReference>
<protein>
    <recommendedName>
        <fullName evidence="3">N-acetylmuramoyl-L-alanine amidase</fullName>
        <ecNumber evidence="3">3.5.1.28</ecNumber>
    </recommendedName>
</protein>
<dbReference type="GO" id="GO:0071555">
    <property type="term" value="P:cell wall organization"/>
    <property type="evidence" value="ECO:0007669"/>
    <property type="project" value="UniProtKB-KW"/>
</dbReference>
<dbReference type="SUPFAM" id="SSF47090">
    <property type="entry name" value="PGBD-like"/>
    <property type="match status" value="1"/>
</dbReference>
<dbReference type="InterPro" id="IPR036505">
    <property type="entry name" value="Amidase/PGRP_sf"/>
</dbReference>
<dbReference type="EMBL" id="JACIEK010000009">
    <property type="protein sequence ID" value="MBB3999343.1"/>
    <property type="molecule type" value="Genomic_DNA"/>
</dbReference>
<dbReference type="GO" id="GO:0009253">
    <property type="term" value="P:peptidoglycan catabolic process"/>
    <property type="evidence" value="ECO:0007669"/>
    <property type="project" value="InterPro"/>
</dbReference>
<dbReference type="Pfam" id="PF01471">
    <property type="entry name" value="PG_binding_1"/>
    <property type="match status" value="1"/>
</dbReference>
<dbReference type="GO" id="GO:0008745">
    <property type="term" value="F:N-acetylmuramoyl-L-alanine amidase activity"/>
    <property type="evidence" value="ECO:0007669"/>
    <property type="project" value="UniProtKB-EC"/>
</dbReference>
<dbReference type="Gene3D" id="3.40.80.10">
    <property type="entry name" value="Peptidoglycan recognition protein-like"/>
    <property type="match status" value="1"/>
</dbReference>
<dbReference type="InterPro" id="IPR051206">
    <property type="entry name" value="NAMLAA_amidase_2"/>
</dbReference>
<dbReference type="GO" id="GO:0019867">
    <property type="term" value="C:outer membrane"/>
    <property type="evidence" value="ECO:0007669"/>
    <property type="project" value="TreeGrafter"/>
</dbReference>
<dbReference type="Pfam" id="PF01510">
    <property type="entry name" value="Amidase_2"/>
    <property type="match status" value="1"/>
</dbReference>
<name>A0A7W6MKY0_9HYPH</name>
<dbReference type="PANTHER" id="PTHR30417:SF1">
    <property type="entry name" value="N-ACETYLMURAMOYL-L-ALANINE AMIDASE AMID"/>
    <property type="match status" value="1"/>
</dbReference>
<dbReference type="RefSeq" id="WP_312857472.1">
    <property type="nucleotide sequence ID" value="NZ_JACIEK010000009.1"/>
</dbReference>
<comment type="catalytic activity">
    <reaction evidence="1">
        <text>Hydrolyzes the link between N-acetylmuramoyl residues and L-amino acid residues in certain cell-wall glycopeptides.</text>
        <dbReference type="EC" id="3.5.1.28"/>
    </reaction>
</comment>
<dbReference type="Gene3D" id="1.10.101.10">
    <property type="entry name" value="PGBD-like superfamily/PGBD"/>
    <property type="match status" value="1"/>
</dbReference>
<dbReference type="CDD" id="cd06583">
    <property type="entry name" value="PGRP"/>
    <property type="match status" value="1"/>
</dbReference>
<keyword evidence="4 7" id="KW-0378">Hydrolase</keyword>
<reference evidence="7 8" key="1">
    <citation type="submission" date="2020-08" db="EMBL/GenBank/DDBJ databases">
        <title>Genomic Encyclopedia of Type Strains, Phase IV (KMG-IV): sequencing the most valuable type-strain genomes for metagenomic binning, comparative biology and taxonomic classification.</title>
        <authorList>
            <person name="Goeker M."/>
        </authorList>
    </citation>
    <scope>NUCLEOTIDE SEQUENCE [LARGE SCALE GENOMIC DNA]</scope>
    <source>
        <strain evidence="7 8">DSM 102238</strain>
    </source>
</reference>
<evidence type="ECO:0000256" key="2">
    <source>
        <dbReference type="ARBA" id="ARBA00007553"/>
    </source>
</evidence>
<accession>A0A7W6MKY0</accession>
<feature type="domain" description="N-acetylmuramoyl-L-alanine amidase" evidence="6">
    <location>
        <begin position="13"/>
        <end position="151"/>
    </location>
</feature>
<evidence type="ECO:0000256" key="1">
    <source>
        <dbReference type="ARBA" id="ARBA00001561"/>
    </source>
</evidence>
<keyword evidence="8" id="KW-1185">Reference proteome</keyword>
<dbReference type="GO" id="GO:0009254">
    <property type="term" value="P:peptidoglycan turnover"/>
    <property type="evidence" value="ECO:0007669"/>
    <property type="project" value="TreeGrafter"/>
</dbReference>
<sequence length="247" mass="27033">MTPNTRLVDRILASPNQGERVGVERPDMLVLHYTGMVSAAAALERLTDPAAEVSAHYVVDEDGSVVQLVPEARRAWHAGVSNWAGHGDVNSRSIGIEIVNPGHEHGYRPFPPEQIASVVRLCRDCVDRWQIPAANIVAHSDIAPARKEDPGELFPWDQLFRAGVGRWVPPSNLRSGRFLSQGDRGEPVAAYQSMLGMVGYTIDVDGLFTAHTRLATIAFQRRFRPSRIDGVADAATVATLHALLKSF</sequence>
<evidence type="ECO:0000313" key="8">
    <source>
        <dbReference type="Proteomes" id="UP000542776"/>
    </source>
</evidence>
<dbReference type="Proteomes" id="UP000542776">
    <property type="component" value="Unassembled WGS sequence"/>
</dbReference>
<dbReference type="InterPro" id="IPR002477">
    <property type="entry name" value="Peptidoglycan-bd-like"/>
</dbReference>
<evidence type="ECO:0000259" key="6">
    <source>
        <dbReference type="SMART" id="SM00644"/>
    </source>
</evidence>
<evidence type="ECO:0000256" key="5">
    <source>
        <dbReference type="ARBA" id="ARBA00023316"/>
    </source>
</evidence>
<dbReference type="InterPro" id="IPR036366">
    <property type="entry name" value="PGBDSf"/>
</dbReference>
<gene>
    <name evidence="7" type="ORF">GGR04_003212</name>
</gene>
<evidence type="ECO:0000256" key="4">
    <source>
        <dbReference type="ARBA" id="ARBA00022801"/>
    </source>
</evidence>
<comment type="similarity">
    <text evidence="2">Belongs to the N-acetylmuramoyl-L-alanine amidase 2 family.</text>
</comment>
<evidence type="ECO:0000256" key="3">
    <source>
        <dbReference type="ARBA" id="ARBA00011901"/>
    </source>
</evidence>
<organism evidence="7 8">
    <name type="scientific">Aureimonas pseudogalii</name>
    <dbReference type="NCBI Taxonomy" id="1744844"/>
    <lineage>
        <taxon>Bacteria</taxon>
        <taxon>Pseudomonadati</taxon>
        <taxon>Pseudomonadota</taxon>
        <taxon>Alphaproteobacteria</taxon>
        <taxon>Hyphomicrobiales</taxon>
        <taxon>Aurantimonadaceae</taxon>
        <taxon>Aureimonas</taxon>
    </lineage>
</organism>
<dbReference type="EC" id="3.5.1.28" evidence="3"/>
<keyword evidence="5" id="KW-0961">Cell wall biogenesis/degradation</keyword>
<proteinExistence type="inferred from homology"/>